<feature type="signal peptide" evidence="2">
    <location>
        <begin position="1"/>
        <end position="26"/>
    </location>
</feature>
<evidence type="ECO:0000313" key="4">
    <source>
        <dbReference type="Proteomes" id="UP000249451"/>
    </source>
</evidence>
<evidence type="ECO:0000256" key="2">
    <source>
        <dbReference type="SAM" id="SignalP"/>
    </source>
</evidence>
<dbReference type="Proteomes" id="UP000249451">
    <property type="component" value="Unassembled WGS sequence"/>
</dbReference>
<evidence type="ECO:0000313" key="3">
    <source>
        <dbReference type="EMBL" id="PZP01280.1"/>
    </source>
</evidence>
<keyword evidence="1" id="KW-0472">Membrane</keyword>
<name>A0A2W5B9M4_9CORY</name>
<comment type="caution">
    <text evidence="3">The sequence shown here is derived from an EMBL/GenBank/DDBJ whole genome shotgun (WGS) entry which is preliminary data.</text>
</comment>
<organism evidence="3 4">
    <name type="scientific">Corynebacterium urealyticum</name>
    <dbReference type="NCBI Taxonomy" id="43771"/>
    <lineage>
        <taxon>Bacteria</taxon>
        <taxon>Bacillati</taxon>
        <taxon>Actinomycetota</taxon>
        <taxon>Actinomycetes</taxon>
        <taxon>Mycobacteriales</taxon>
        <taxon>Corynebacteriaceae</taxon>
        <taxon>Corynebacterium</taxon>
    </lineage>
</organism>
<protein>
    <recommendedName>
        <fullName evidence="5">Secreted protein</fullName>
    </recommendedName>
</protein>
<dbReference type="EMBL" id="QFNY01000080">
    <property type="protein sequence ID" value="PZP01280.1"/>
    <property type="molecule type" value="Genomic_DNA"/>
</dbReference>
<evidence type="ECO:0008006" key="5">
    <source>
        <dbReference type="Google" id="ProtNLM"/>
    </source>
</evidence>
<keyword evidence="2" id="KW-0732">Signal</keyword>
<sequence>MSSNRLHRVLATTALTATLVAGGVVAPTAGAVTTTLKDNKCTIRLSDDEAGDLSKAEGKANDVDSSLLKDDYKIWPKDAASRARAVEDQADELYREIPSYETTAELSSDENEVKRAKNNIAVAETFRKIAPDYVKALNACAKKEKYGTDKDDDRDNTLGNIDKGGAIILGTTAALSILMFAFRVAVPQLKNILPPEIAAMLPNY</sequence>
<feature type="transmembrane region" description="Helical" evidence="1">
    <location>
        <begin position="164"/>
        <end position="186"/>
    </location>
</feature>
<keyword evidence="1" id="KW-0812">Transmembrane</keyword>
<evidence type="ECO:0000256" key="1">
    <source>
        <dbReference type="SAM" id="Phobius"/>
    </source>
</evidence>
<dbReference type="AlphaFoldDB" id="A0A2W5B9M4"/>
<gene>
    <name evidence="3" type="ORF">DI609_04490</name>
</gene>
<proteinExistence type="predicted"/>
<feature type="chain" id="PRO_5039032574" description="Secreted protein" evidence="2">
    <location>
        <begin position="27"/>
        <end position="204"/>
    </location>
</feature>
<accession>A0A2W5B9M4</accession>
<reference evidence="3 4" key="1">
    <citation type="submission" date="2017-11" db="EMBL/GenBank/DDBJ databases">
        <title>Infants hospitalized years apart are colonized by the same room-sourced microbial strains.</title>
        <authorList>
            <person name="Brooks B."/>
            <person name="Olm M.R."/>
            <person name="Firek B.A."/>
            <person name="Baker R."/>
            <person name="Thomas B.C."/>
            <person name="Morowitz M.J."/>
            <person name="Banfield J.F."/>
        </authorList>
    </citation>
    <scope>NUCLEOTIDE SEQUENCE [LARGE SCALE GENOMIC DNA]</scope>
    <source>
        <strain evidence="3">S2_012_000_R3_87</strain>
    </source>
</reference>
<keyword evidence="1" id="KW-1133">Transmembrane helix</keyword>